<dbReference type="InterPro" id="IPR052701">
    <property type="entry name" value="GAG_Ulvan_Degrading_Sulfatases"/>
</dbReference>
<feature type="domain" description="Sulfatase N-terminal" evidence="2">
    <location>
        <begin position="71"/>
        <end position="370"/>
    </location>
</feature>
<accession>A0A2D6LZZ5</accession>
<dbReference type="Pfam" id="PF00884">
    <property type="entry name" value="Sulfatase"/>
    <property type="match status" value="1"/>
</dbReference>
<proteinExistence type="predicted"/>
<reference evidence="4" key="1">
    <citation type="submission" date="2017-09" db="EMBL/GenBank/DDBJ databases">
        <title>The Reconstruction of 2,631 Draft Metagenome-Assembled Genomes from the Global Oceans.</title>
        <authorList>
            <person name="Tully B.J."/>
            <person name="Graham E.D."/>
            <person name="Heidelberg J.F."/>
        </authorList>
    </citation>
    <scope>NUCLEOTIDE SEQUENCE [LARGE SCALE GENOMIC DNA]</scope>
</reference>
<feature type="transmembrane region" description="Helical" evidence="1">
    <location>
        <begin position="23"/>
        <end position="47"/>
    </location>
</feature>
<dbReference type="InterPro" id="IPR017850">
    <property type="entry name" value="Alkaline_phosphatase_core_sf"/>
</dbReference>
<evidence type="ECO:0000313" key="3">
    <source>
        <dbReference type="EMBL" id="MAG21731.1"/>
    </source>
</evidence>
<organism evidence="3 4">
    <name type="scientific">Candidatus Iainarchaeum sp</name>
    <dbReference type="NCBI Taxonomy" id="3101447"/>
    <lineage>
        <taxon>Archaea</taxon>
        <taxon>Candidatus Iainarchaeota</taxon>
        <taxon>Candidatus Iainarchaeia</taxon>
        <taxon>Candidatus Iainarchaeales</taxon>
        <taxon>Candidatus Iainarchaeaceae</taxon>
        <taxon>Candidatus Iainarchaeum</taxon>
    </lineage>
</organism>
<evidence type="ECO:0000259" key="2">
    <source>
        <dbReference type="Pfam" id="PF00884"/>
    </source>
</evidence>
<keyword evidence="1" id="KW-1133">Transmembrane helix</keyword>
<dbReference type="SUPFAM" id="SSF53649">
    <property type="entry name" value="Alkaline phosphatase-like"/>
    <property type="match status" value="1"/>
</dbReference>
<dbReference type="PANTHER" id="PTHR43751">
    <property type="entry name" value="SULFATASE"/>
    <property type="match status" value="1"/>
</dbReference>
<evidence type="ECO:0000256" key="1">
    <source>
        <dbReference type="SAM" id="Phobius"/>
    </source>
</evidence>
<dbReference type="InterPro" id="IPR000917">
    <property type="entry name" value="Sulfatase_N"/>
</dbReference>
<keyword evidence="1" id="KW-0472">Membrane</keyword>
<dbReference type="Proteomes" id="UP000226592">
    <property type="component" value="Unassembled WGS sequence"/>
</dbReference>
<dbReference type="EMBL" id="NZBU01000001">
    <property type="protein sequence ID" value="MAG21731.1"/>
    <property type="molecule type" value="Genomic_DNA"/>
</dbReference>
<sequence>MVFDTWIHGKEGERIKEETKNQAIAFVVLLLLSASFVLLVHTGAVALPTAAAPEAIEKVPMQTQSSTQNTNVLFIVLDTTRYDHMSAYGYPRKTTPVFDELAEYGVLFENSYSVVPYTTSSHISMMSSQYPFVYQPRPMRANSSGFVTIPEKYLMMAEVLKANGYNTAAVISVGMMDWDSGLSQGFDYYNFPPGVRLAAETTPFALDWLEENANNGKFFLWFHLYDPHDNYMEHDGITEQYVDYNKMYDELYPQHFTEIRKVISRYDGEIRFGDDHIGMVIDKLEELGVKDNTLIVYTSDHGEQFGEHETPFYRGMSFPVLYEHARTLYDQETHVPLVMSLPGTLPEGKKVDSFVEHVDLMPTVLDVLGIPSTEKAQGVSLLPLMQGDVNSFRQFAFTHLYPIISPYYKSAVQEECWKYIYDHYQDEPQLFNLCDDPQETINLVDEEHEQALRLEEKLIEHIENYSGSVEGATPEFDVETFQRLRALGYLQ</sequence>
<evidence type="ECO:0000313" key="4">
    <source>
        <dbReference type="Proteomes" id="UP000226592"/>
    </source>
</evidence>
<dbReference type="AlphaFoldDB" id="A0A2D6LZZ5"/>
<gene>
    <name evidence="3" type="ORF">CL943_00300</name>
</gene>
<dbReference type="CDD" id="cd16148">
    <property type="entry name" value="sulfatase_like"/>
    <property type="match status" value="1"/>
</dbReference>
<dbReference type="Gene3D" id="3.30.1120.10">
    <property type="match status" value="1"/>
</dbReference>
<comment type="caution">
    <text evidence="3">The sequence shown here is derived from an EMBL/GenBank/DDBJ whole genome shotgun (WGS) entry which is preliminary data.</text>
</comment>
<dbReference type="PANTHER" id="PTHR43751:SF3">
    <property type="entry name" value="SULFATASE N-TERMINAL DOMAIN-CONTAINING PROTEIN"/>
    <property type="match status" value="1"/>
</dbReference>
<name>A0A2D6LZZ5_9ARCH</name>
<protein>
    <recommendedName>
        <fullName evidence="2">Sulfatase N-terminal domain-containing protein</fullName>
    </recommendedName>
</protein>
<dbReference type="Gene3D" id="3.40.720.10">
    <property type="entry name" value="Alkaline Phosphatase, subunit A"/>
    <property type="match status" value="1"/>
</dbReference>
<keyword evidence="1" id="KW-0812">Transmembrane</keyword>